<feature type="region of interest" description="Disordered" evidence="2">
    <location>
        <begin position="162"/>
        <end position="184"/>
    </location>
</feature>
<protein>
    <recommendedName>
        <fullName evidence="5">Porin family protein</fullName>
    </recommendedName>
</protein>
<dbReference type="GO" id="GO:0009279">
    <property type="term" value="C:cell outer membrane"/>
    <property type="evidence" value="ECO:0007669"/>
    <property type="project" value="UniProtKB-SubCell"/>
</dbReference>
<evidence type="ECO:0000256" key="1">
    <source>
        <dbReference type="ARBA" id="ARBA00004442"/>
    </source>
</evidence>
<reference evidence="3 4" key="1">
    <citation type="submission" date="2019-03" db="EMBL/GenBank/DDBJ databases">
        <title>Draft Genome Sequence of Massilia arenosa sp. nov., a Novel Massilia Species Isolated from a Sandy-loam Maize Soil.</title>
        <authorList>
            <person name="Raths R."/>
            <person name="Peta V."/>
            <person name="Bucking H."/>
        </authorList>
    </citation>
    <scope>NUCLEOTIDE SEQUENCE [LARGE SCALE GENOMIC DNA]</scope>
    <source>
        <strain evidence="3 4">MC02</strain>
    </source>
</reference>
<sequence>MLDGILASEVSAMFRTSTVVAAVFAFSTADAQLVEPGQTSEQVNLEAQPPLGAQAFGDAFQPFPRPYAANTAGQPVIKSALDVYRTDPKLQFGLTLTPTFGIELGFANLLSRGFHYLDDSRPAEKAGVLGDHGFSSYAAAKFTVPVTERFTAYSKLGIAHSESKMRERPNQPRQTQLAKDPIPAADTGPYASVGAQYKLNAKAALSGEVVKSGSSATKWPGASNATGVSTRLKIGF</sequence>
<evidence type="ECO:0000313" key="3">
    <source>
        <dbReference type="EMBL" id="TFW11454.1"/>
    </source>
</evidence>
<organism evidence="3 4">
    <name type="scientific">Zemynaea arenosa</name>
    <dbReference type="NCBI Taxonomy" id="2561931"/>
    <lineage>
        <taxon>Bacteria</taxon>
        <taxon>Pseudomonadati</taxon>
        <taxon>Pseudomonadota</taxon>
        <taxon>Betaproteobacteria</taxon>
        <taxon>Burkholderiales</taxon>
        <taxon>Oxalobacteraceae</taxon>
        <taxon>Telluria group</taxon>
        <taxon>Zemynaea</taxon>
    </lineage>
</organism>
<gene>
    <name evidence="3" type="ORF">E4L96_21150</name>
</gene>
<dbReference type="InterPro" id="IPR011250">
    <property type="entry name" value="OMP/PagP_B-barrel"/>
</dbReference>
<dbReference type="OrthoDB" id="8751381at2"/>
<accession>A0A4Y9RQU5</accession>
<name>A0A4Y9RQU5_9BURK</name>
<comment type="subcellular location">
    <subcellularLocation>
        <location evidence="1">Cell outer membrane</location>
    </subcellularLocation>
</comment>
<evidence type="ECO:0008006" key="5">
    <source>
        <dbReference type="Google" id="ProtNLM"/>
    </source>
</evidence>
<keyword evidence="4" id="KW-1185">Reference proteome</keyword>
<evidence type="ECO:0000313" key="4">
    <source>
        <dbReference type="Proteomes" id="UP000298438"/>
    </source>
</evidence>
<dbReference type="AlphaFoldDB" id="A0A4Y9RQU5"/>
<dbReference type="EMBL" id="SPVF01000259">
    <property type="protein sequence ID" value="TFW11454.1"/>
    <property type="molecule type" value="Genomic_DNA"/>
</dbReference>
<dbReference type="Proteomes" id="UP000298438">
    <property type="component" value="Unassembled WGS sequence"/>
</dbReference>
<proteinExistence type="predicted"/>
<dbReference type="SUPFAM" id="SSF56925">
    <property type="entry name" value="OMPA-like"/>
    <property type="match status" value="1"/>
</dbReference>
<comment type="caution">
    <text evidence="3">The sequence shown here is derived from an EMBL/GenBank/DDBJ whole genome shotgun (WGS) entry which is preliminary data.</text>
</comment>
<dbReference type="RefSeq" id="WP_135209202.1">
    <property type="nucleotide sequence ID" value="NZ_SPVF01000259.1"/>
</dbReference>
<dbReference type="Gene3D" id="2.40.160.20">
    <property type="match status" value="1"/>
</dbReference>
<evidence type="ECO:0000256" key="2">
    <source>
        <dbReference type="SAM" id="MobiDB-lite"/>
    </source>
</evidence>